<dbReference type="EMBL" id="LGRX02033802">
    <property type="protein sequence ID" value="KAK3239850.1"/>
    <property type="molecule type" value="Genomic_DNA"/>
</dbReference>
<proteinExistence type="predicted"/>
<feature type="compositionally biased region" description="Pro residues" evidence="1">
    <location>
        <begin position="738"/>
        <end position="747"/>
    </location>
</feature>
<keyword evidence="3" id="KW-1185">Reference proteome</keyword>
<dbReference type="Proteomes" id="UP001190700">
    <property type="component" value="Unassembled WGS sequence"/>
</dbReference>
<feature type="compositionally biased region" description="Low complexity" evidence="1">
    <location>
        <begin position="787"/>
        <end position="796"/>
    </location>
</feature>
<feature type="region of interest" description="Disordered" evidence="1">
    <location>
        <begin position="692"/>
        <end position="804"/>
    </location>
</feature>
<reference evidence="2 3" key="1">
    <citation type="journal article" date="2015" name="Genome Biol. Evol.">
        <title>Comparative Genomics of a Bacterivorous Green Alga Reveals Evolutionary Causalities and Consequences of Phago-Mixotrophic Mode of Nutrition.</title>
        <authorList>
            <person name="Burns J.A."/>
            <person name="Paasch A."/>
            <person name="Narechania A."/>
            <person name="Kim E."/>
        </authorList>
    </citation>
    <scope>NUCLEOTIDE SEQUENCE [LARGE SCALE GENOMIC DNA]</scope>
    <source>
        <strain evidence="2 3">PLY_AMNH</strain>
    </source>
</reference>
<organism evidence="2 3">
    <name type="scientific">Cymbomonas tetramitiformis</name>
    <dbReference type="NCBI Taxonomy" id="36881"/>
    <lineage>
        <taxon>Eukaryota</taxon>
        <taxon>Viridiplantae</taxon>
        <taxon>Chlorophyta</taxon>
        <taxon>Pyramimonadophyceae</taxon>
        <taxon>Pyramimonadales</taxon>
        <taxon>Pyramimonadaceae</taxon>
        <taxon>Cymbomonas</taxon>
    </lineage>
</organism>
<evidence type="ECO:0000313" key="3">
    <source>
        <dbReference type="Proteomes" id="UP001190700"/>
    </source>
</evidence>
<evidence type="ECO:0000256" key="1">
    <source>
        <dbReference type="SAM" id="MobiDB-lite"/>
    </source>
</evidence>
<comment type="caution">
    <text evidence="2">The sequence shown here is derived from an EMBL/GenBank/DDBJ whole genome shotgun (WGS) entry which is preliminary data.</text>
</comment>
<sequence length="822" mass="88275">MVASTRSTASMAHRRRTLSTIFDSVAARHANTPATPPAAQPAANSAGATFLASVRTLQREHFDMKVAKHVQRKLFDGKEGRFSGAEPHAAAIFTRMVSALQAAFVTEDTGFLPLFTLDDATLAVRVEANNLLFSTIELLIDPSSPAADWLDSSHASFPADGKRVLLEFARRMIPVGDTFQGQADMFAVRITAGVDPHGPIEDFNAALKAARTRSTLRDEDVKSLFIKALDATFYQPVVSRLLLHDQRAAHDLLTIQQWVRECYGEHVRAGTATASAHRYSHGTHFNMEKGVDESGAASEIADLRTMVLDLKRQLATFLVTAESEPSPRGFTPRADKQDRRVKTRFAASPLPKGGNWSQSVSRKVAFHRDSGATIPYCQNQVCAKGKARHWDCPNGGRTGLSAYAFAEEAENSVLAARFQHAIDNGDPVEFDALCMLAGGKPEVFTDLSACSFCVEDGEALVSAVTEFSEMARTAGTTTFHVNTFTADLPVVSEPPAHSPPASVESEEEWTVKISKIYMKFLIFMIFPYLKLEKFACGGQFSRRAGLAETGPERFATAGRKIFWKIYALPPNPFCPPVTRTFADFIGSTGVVLVPDEPVPSMNLLSAIGEPERVVEYKPATYVACDDDDEDASVELPRPRYGCGSSIPRFGRSLLTSSLVCALFVVCAAAAPHAVAGVGGAGARTCTGPPVGGATSTGSTVPAAEASPTDVVRDMPCAVPPRRQRREQRRQGLYMAPMPWHPGPPPPAELFVDGPPLSPASSSDDEAPPSGSTWQHPGAVQPPVIENSSISSTNDSSPAPGADNCFTVTLLRAGQTAPKTTSG</sequence>
<accession>A0AAE0BPT1</accession>
<feature type="compositionally biased region" description="Low complexity" evidence="1">
    <location>
        <begin position="752"/>
        <end position="771"/>
    </location>
</feature>
<name>A0AAE0BPT1_9CHLO</name>
<evidence type="ECO:0000313" key="2">
    <source>
        <dbReference type="EMBL" id="KAK3239850.1"/>
    </source>
</evidence>
<gene>
    <name evidence="2" type="ORF">CYMTET_50246</name>
</gene>
<dbReference type="AlphaFoldDB" id="A0AAE0BPT1"/>
<protein>
    <submittedName>
        <fullName evidence="2">Uncharacterized protein</fullName>
    </submittedName>
</protein>